<dbReference type="AlphaFoldDB" id="A0A9P7RAF5"/>
<dbReference type="InterPro" id="IPR029058">
    <property type="entry name" value="AB_hydrolase_fold"/>
</dbReference>
<dbReference type="Pfam" id="PF12697">
    <property type="entry name" value="Abhydrolase_6"/>
    <property type="match status" value="1"/>
</dbReference>
<keyword evidence="3" id="KW-1185">Reference proteome</keyword>
<name>A0A9P7RAF5_9PEZI</name>
<dbReference type="Proteomes" id="UP000699042">
    <property type="component" value="Unassembled WGS sequence"/>
</dbReference>
<dbReference type="SUPFAM" id="SSF53474">
    <property type="entry name" value="alpha/beta-Hydrolases"/>
    <property type="match status" value="1"/>
</dbReference>
<proteinExistence type="predicted"/>
<evidence type="ECO:0000313" key="2">
    <source>
        <dbReference type="EMBL" id="KAG7051864.1"/>
    </source>
</evidence>
<dbReference type="EMBL" id="JAESDN010000004">
    <property type="protein sequence ID" value="KAG7051864.1"/>
    <property type="molecule type" value="Genomic_DNA"/>
</dbReference>
<gene>
    <name evidence="2" type="ORF">JMJ77_002478</name>
</gene>
<sequence length="376" mass="41075">MFISSFPSAFPRSPRFLARWHHNHSLVQHSPLTRSILLHRSLIRLRHPTTPYQSFILLKILHVNGYPYPYQNTLEPWYTLIGSCLCPLPPLDATYTTRPPTTTPKSINMLPKIASLLSSALVATAATLPTVVFTPGAWHGPQSFDLVRAGLTLKGYESEAITLPSVGAEPATVGLEQDAAVLRSTIETLADAGKEVVVVVHSYGGMVGGNAIEGLGYKQRAANNEKGGVIMLVYLAAFAAPNATSLLDMLSGEYLPWMRVEGDKVYADTPETIFYADVNPVLKAKAIAELSWQSARVFSDPATYEPWNNGIEVMYFHTEQDQAIPLATQEAMAAQFPTGYTTFYANTSHSPFLSRPDLVIEGVELAVKVGQEKIAA</sequence>
<dbReference type="InterPro" id="IPR052897">
    <property type="entry name" value="Sec-Metab_Biosynth_Hydrolase"/>
</dbReference>
<dbReference type="PANTHER" id="PTHR37017:SF11">
    <property type="entry name" value="ESTERASE_LIPASE_THIOESTERASE DOMAIN-CONTAINING PROTEIN"/>
    <property type="match status" value="1"/>
</dbReference>
<reference evidence="2" key="1">
    <citation type="submission" date="2021-05" db="EMBL/GenBank/DDBJ databases">
        <title>Comparative genomics of three Colletotrichum scovillei strains and genetic complementation revealed genes involved fungal growth and virulence on chili pepper.</title>
        <authorList>
            <person name="Hsieh D.-K."/>
            <person name="Chuang S.-C."/>
            <person name="Chen C.-Y."/>
            <person name="Chao Y.-T."/>
            <person name="Lu M.-Y.J."/>
            <person name="Lee M.-H."/>
            <person name="Shih M.-C."/>
        </authorList>
    </citation>
    <scope>NUCLEOTIDE SEQUENCE</scope>
    <source>
        <strain evidence="2">Coll-153</strain>
    </source>
</reference>
<organism evidence="2 3">
    <name type="scientific">Colletotrichum scovillei</name>
    <dbReference type="NCBI Taxonomy" id="1209932"/>
    <lineage>
        <taxon>Eukaryota</taxon>
        <taxon>Fungi</taxon>
        <taxon>Dikarya</taxon>
        <taxon>Ascomycota</taxon>
        <taxon>Pezizomycotina</taxon>
        <taxon>Sordariomycetes</taxon>
        <taxon>Hypocreomycetidae</taxon>
        <taxon>Glomerellales</taxon>
        <taxon>Glomerellaceae</taxon>
        <taxon>Colletotrichum</taxon>
        <taxon>Colletotrichum acutatum species complex</taxon>
    </lineage>
</organism>
<comment type="caution">
    <text evidence="2">The sequence shown here is derived from an EMBL/GenBank/DDBJ whole genome shotgun (WGS) entry which is preliminary data.</text>
</comment>
<feature type="domain" description="AB hydrolase-1" evidence="1">
    <location>
        <begin position="131"/>
        <end position="360"/>
    </location>
</feature>
<protein>
    <submittedName>
        <fullName evidence="2">FAD binding domain-containing protein</fullName>
    </submittedName>
</protein>
<dbReference type="Gene3D" id="3.40.50.1820">
    <property type="entry name" value="alpha/beta hydrolase"/>
    <property type="match status" value="1"/>
</dbReference>
<accession>A0A9P7RAF5</accession>
<dbReference type="InterPro" id="IPR000073">
    <property type="entry name" value="AB_hydrolase_1"/>
</dbReference>
<evidence type="ECO:0000259" key="1">
    <source>
        <dbReference type="Pfam" id="PF12697"/>
    </source>
</evidence>
<evidence type="ECO:0000313" key="3">
    <source>
        <dbReference type="Proteomes" id="UP000699042"/>
    </source>
</evidence>
<dbReference type="PANTHER" id="PTHR37017">
    <property type="entry name" value="AB HYDROLASE-1 DOMAIN-CONTAINING PROTEIN-RELATED"/>
    <property type="match status" value="1"/>
</dbReference>